<gene>
    <name evidence="1" type="ORF">BpHYR1_009042</name>
</gene>
<proteinExistence type="predicted"/>
<dbReference type="EMBL" id="REGN01012996">
    <property type="protein sequence ID" value="RMZ94518.1"/>
    <property type="molecule type" value="Genomic_DNA"/>
</dbReference>
<reference evidence="1 2" key="1">
    <citation type="journal article" date="2018" name="Sci. Rep.">
        <title>Genomic signatures of local adaptation to the degree of environmental predictability in rotifers.</title>
        <authorList>
            <person name="Franch-Gras L."/>
            <person name="Hahn C."/>
            <person name="Garcia-Roger E.M."/>
            <person name="Carmona M.J."/>
            <person name="Serra M."/>
            <person name="Gomez A."/>
        </authorList>
    </citation>
    <scope>NUCLEOTIDE SEQUENCE [LARGE SCALE GENOMIC DNA]</scope>
    <source>
        <strain evidence="1">HYR1</strain>
    </source>
</reference>
<name>A0A3M7P614_BRAPC</name>
<comment type="caution">
    <text evidence="1">The sequence shown here is derived from an EMBL/GenBank/DDBJ whole genome shotgun (WGS) entry which is preliminary data.</text>
</comment>
<dbReference type="AlphaFoldDB" id="A0A3M7P614"/>
<dbReference type="Proteomes" id="UP000276133">
    <property type="component" value="Unassembled WGS sequence"/>
</dbReference>
<sequence>MPPKKTADDKFSKGTIGSNDLKKMLITFTYTNIVATPKNMAAFDTFSKSLRSKVNAMAASKQPLVAL</sequence>
<keyword evidence="2" id="KW-1185">Reference proteome</keyword>
<accession>A0A3M7P614</accession>
<protein>
    <submittedName>
        <fullName evidence="1">Uncharacterized protein</fullName>
    </submittedName>
</protein>
<evidence type="ECO:0000313" key="2">
    <source>
        <dbReference type="Proteomes" id="UP000276133"/>
    </source>
</evidence>
<organism evidence="1 2">
    <name type="scientific">Brachionus plicatilis</name>
    <name type="common">Marine rotifer</name>
    <name type="synonym">Brachionus muelleri</name>
    <dbReference type="NCBI Taxonomy" id="10195"/>
    <lineage>
        <taxon>Eukaryota</taxon>
        <taxon>Metazoa</taxon>
        <taxon>Spiralia</taxon>
        <taxon>Gnathifera</taxon>
        <taxon>Rotifera</taxon>
        <taxon>Eurotatoria</taxon>
        <taxon>Monogononta</taxon>
        <taxon>Pseudotrocha</taxon>
        <taxon>Ploima</taxon>
        <taxon>Brachionidae</taxon>
        <taxon>Brachionus</taxon>
    </lineage>
</organism>
<evidence type="ECO:0000313" key="1">
    <source>
        <dbReference type="EMBL" id="RMZ94518.1"/>
    </source>
</evidence>